<accession>H8GAA1</accession>
<dbReference type="Proteomes" id="UP000004705">
    <property type="component" value="Chromosome"/>
</dbReference>
<dbReference type="Gene3D" id="3.30.565.10">
    <property type="entry name" value="Histidine kinase-like ATPase, C-terminal domain"/>
    <property type="match status" value="1"/>
</dbReference>
<keyword evidence="9" id="KW-1133">Transmembrane helix</keyword>
<dbReference type="InterPro" id="IPR050482">
    <property type="entry name" value="Sensor_HK_TwoCompSys"/>
</dbReference>
<protein>
    <recommendedName>
        <fullName evidence="2">histidine kinase</fullName>
        <ecNumber evidence="2">2.7.13.3</ecNumber>
    </recommendedName>
</protein>
<evidence type="ECO:0000313" key="13">
    <source>
        <dbReference type="Proteomes" id="UP000004705"/>
    </source>
</evidence>
<dbReference type="HOGENOM" id="CLU_461297_0_0_11"/>
<name>H8GAA1_9PSEU</name>
<evidence type="ECO:0000256" key="8">
    <source>
        <dbReference type="ARBA" id="ARBA00023012"/>
    </source>
</evidence>
<feature type="transmembrane region" description="Helical" evidence="9">
    <location>
        <begin position="233"/>
        <end position="252"/>
    </location>
</feature>
<evidence type="ECO:0000259" key="10">
    <source>
        <dbReference type="Pfam" id="PF02518"/>
    </source>
</evidence>
<dbReference type="InterPro" id="IPR003594">
    <property type="entry name" value="HATPase_dom"/>
</dbReference>
<dbReference type="Pfam" id="PF02518">
    <property type="entry name" value="HATPase_c"/>
    <property type="match status" value="1"/>
</dbReference>
<feature type="transmembrane region" description="Helical" evidence="9">
    <location>
        <begin position="364"/>
        <end position="382"/>
    </location>
</feature>
<evidence type="ECO:0000256" key="7">
    <source>
        <dbReference type="ARBA" id="ARBA00022840"/>
    </source>
</evidence>
<dbReference type="EMBL" id="CM001466">
    <property type="protein sequence ID" value="EHY89598.1"/>
    <property type="molecule type" value="Genomic_DNA"/>
</dbReference>
<keyword evidence="9" id="KW-0472">Membrane</keyword>
<dbReference type="PANTHER" id="PTHR24421">
    <property type="entry name" value="NITRATE/NITRITE SENSOR PROTEIN NARX-RELATED"/>
    <property type="match status" value="1"/>
</dbReference>
<dbReference type="EC" id="2.7.13.3" evidence="2"/>
<dbReference type="PANTHER" id="PTHR24421:SF10">
    <property type="entry name" value="NITRATE_NITRITE SENSOR PROTEIN NARQ"/>
    <property type="match status" value="1"/>
</dbReference>
<feature type="transmembrane region" description="Helical" evidence="9">
    <location>
        <begin position="128"/>
        <end position="144"/>
    </location>
</feature>
<feature type="domain" description="Signal transduction histidine kinase subgroup 3 dimerisation and phosphoacceptor" evidence="11">
    <location>
        <begin position="404"/>
        <end position="468"/>
    </location>
</feature>
<dbReference type="InterPro" id="IPR011712">
    <property type="entry name" value="Sig_transdc_His_kin_sub3_dim/P"/>
</dbReference>
<dbReference type="GO" id="GO:0016020">
    <property type="term" value="C:membrane"/>
    <property type="evidence" value="ECO:0007669"/>
    <property type="project" value="InterPro"/>
</dbReference>
<evidence type="ECO:0000313" key="12">
    <source>
        <dbReference type="EMBL" id="EHY89598.1"/>
    </source>
</evidence>
<organism evidence="12 13">
    <name type="scientific">Saccharomonospora azurea NA-128</name>
    <dbReference type="NCBI Taxonomy" id="882081"/>
    <lineage>
        <taxon>Bacteria</taxon>
        <taxon>Bacillati</taxon>
        <taxon>Actinomycetota</taxon>
        <taxon>Actinomycetes</taxon>
        <taxon>Pseudonocardiales</taxon>
        <taxon>Pseudonocardiaceae</taxon>
        <taxon>Saccharomonospora</taxon>
    </lineage>
</organism>
<evidence type="ECO:0000259" key="11">
    <source>
        <dbReference type="Pfam" id="PF07730"/>
    </source>
</evidence>
<dbReference type="CDD" id="cd16917">
    <property type="entry name" value="HATPase_UhpB-NarQ-NarX-like"/>
    <property type="match status" value="1"/>
</dbReference>
<keyword evidence="9" id="KW-0812">Transmembrane</keyword>
<dbReference type="GO" id="GO:0046983">
    <property type="term" value="F:protein dimerization activity"/>
    <property type="evidence" value="ECO:0007669"/>
    <property type="project" value="InterPro"/>
</dbReference>
<comment type="catalytic activity">
    <reaction evidence="1">
        <text>ATP + protein L-histidine = ADP + protein N-phospho-L-histidine.</text>
        <dbReference type="EC" id="2.7.13.3"/>
    </reaction>
</comment>
<keyword evidence="6 12" id="KW-0418">Kinase</keyword>
<dbReference type="GO" id="GO:0005524">
    <property type="term" value="F:ATP binding"/>
    <property type="evidence" value="ECO:0007669"/>
    <property type="project" value="UniProtKB-KW"/>
</dbReference>
<feature type="transmembrane region" description="Helical" evidence="9">
    <location>
        <begin position="258"/>
        <end position="275"/>
    </location>
</feature>
<evidence type="ECO:0000256" key="4">
    <source>
        <dbReference type="ARBA" id="ARBA00022679"/>
    </source>
</evidence>
<feature type="transmembrane region" description="Helical" evidence="9">
    <location>
        <begin position="99"/>
        <end position="122"/>
    </location>
</feature>
<evidence type="ECO:0000256" key="5">
    <source>
        <dbReference type="ARBA" id="ARBA00022741"/>
    </source>
</evidence>
<keyword evidence="8" id="KW-0902">Two-component regulatory system</keyword>
<feature type="transmembrane region" description="Helical" evidence="9">
    <location>
        <begin position="151"/>
        <end position="171"/>
    </location>
</feature>
<feature type="transmembrane region" description="Helical" evidence="9">
    <location>
        <begin position="42"/>
        <end position="61"/>
    </location>
</feature>
<feature type="domain" description="Histidine kinase/HSP90-like ATPase" evidence="10">
    <location>
        <begin position="519"/>
        <end position="613"/>
    </location>
</feature>
<dbReference type="GO" id="GO:0000155">
    <property type="term" value="F:phosphorelay sensor kinase activity"/>
    <property type="evidence" value="ECO:0007669"/>
    <property type="project" value="InterPro"/>
</dbReference>
<keyword evidence="7" id="KW-0067">ATP-binding</keyword>
<dbReference type="RefSeq" id="WP_005442402.1">
    <property type="nucleotide sequence ID" value="NZ_CM001466.1"/>
</dbReference>
<keyword evidence="13" id="KW-1185">Reference proteome</keyword>
<feature type="transmembrane region" description="Helical" evidence="9">
    <location>
        <begin position="191"/>
        <end position="212"/>
    </location>
</feature>
<evidence type="ECO:0000256" key="9">
    <source>
        <dbReference type="SAM" id="Phobius"/>
    </source>
</evidence>
<gene>
    <name evidence="12" type="ORF">SacazDRAFT_02706</name>
</gene>
<evidence type="ECO:0000256" key="3">
    <source>
        <dbReference type="ARBA" id="ARBA00022553"/>
    </source>
</evidence>
<feature type="transmembrane region" description="Helical" evidence="9">
    <location>
        <begin position="333"/>
        <end position="352"/>
    </location>
</feature>
<dbReference type="InterPro" id="IPR036890">
    <property type="entry name" value="HATPase_C_sf"/>
</dbReference>
<dbReference type="SUPFAM" id="SSF55874">
    <property type="entry name" value="ATPase domain of HSP90 chaperone/DNA topoisomerase II/histidine kinase"/>
    <property type="match status" value="1"/>
</dbReference>
<keyword evidence="4" id="KW-0808">Transferase</keyword>
<dbReference type="AlphaFoldDB" id="H8GAA1"/>
<evidence type="ECO:0000256" key="6">
    <source>
        <dbReference type="ARBA" id="ARBA00022777"/>
    </source>
</evidence>
<feature type="transmembrane region" description="Helical" evidence="9">
    <location>
        <begin position="306"/>
        <end position="326"/>
    </location>
</feature>
<sequence>MAGWPRWGKPSLLYRRVVPTRSLRERVAQPVREFVARHSQQVNLPGIVLLAAVLGDLAIIVRSSVDEFGPVGLDLLLIPGIVVLAACAVWSYRSPLPAGLTGAGTLLMSTALIVVTGTPAYTALLEKITFGETVAGVQLVYYAVSRLRPIGAVFVTGTLVGATVVASLTRAGLVHPAGLFIGLRNVELTDLAVTAVTGMALLLLTVVAGIYHRRTRRPSRERNELVAFLRRRWALVTPLAVLLFLELSYVQSPPSLDILVMLCCVGTAVVAVLGSKFPSQAVAYYCALVLVSGVLFRYTGPLYSTFYGIALSQILSGMALVVTVVRHESTRRATWLVVVQSVTVGVVTLVHTPLAYDSPTVRTAFGTALLALGICVAIGMFLKARDSERARMVETAVGDAQTAERMALARELHDVVAHHVTGIVVQAQAARMVAEQNPAVVTDALAQIERAGTDAMTAMRRLVRSMRGDAPAGASEFSEQATTDLAADLRRLVDTGNHGIPTELTVDLPGDLPPEVARSALRLVQESLTNVGKHAKDASRAIVGVCAVGEQLHIRIADDGRGSAEKTRASRTSDDSGYGLVGMRERVDLLHGRLRAGPSPEGGWLVEAWIPLRTGERNGE</sequence>
<proteinExistence type="predicted"/>
<evidence type="ECO:0000256" key="1">
    <source>
        <dbReference type="ARBA" id="ARBA00000085"/>
    </source>
</evidence>
<keyword evidence="3" id="KW-0597">Phosphoprotein</keyword>
<feature type="transmembrane region" description="Helical" evidence="9">
    <location>
        <begin position="73"/>
        <end position="92"/>
    </location>
</feature>
<evidence type="ECO:0000256" key="2">
    <source>
        <dbReference type="ARBA" id="ARBA00012438"/>
    </source>
</evidence>
<dbReference type="Pfam" id="PF07730">
    <property type="entry name" value="HisKA_3"/>
    <property type="match status" value="1"/>
</dbReference>
<dbReference type="Gene3D" id="1.20.5.1930">
    <property type="match status" value="1"/>
</dbReference>
<feature type="transmembrane region" description="Helical" evidence="9">
    <location>
        <begin position="282"/>
        <end position="300"/>
    </location>
</feature>
<keyword evidence="5" id="KW-0547">Nucleotide-binding</keyword>
<reference evidence="12 13" key="1">
    <citation type="journal article" date="2012" name="Stand. Genomic Sci.">
        <title>Genome sequence of the soil bacterium Saccharomonospora azurea type strain (NA-128(T)).</title>
        <authorList>
            <person name="Klenk H.P."/>
            <person name="Held B."/>
            <person name="Lucas S."/>
            <person name="Lapidus A."/>
            <person name="Copeland A."/>
            <person name="Hammon N."/>
            <person name="Pitluck S."/>
            <person name="Goodwin L.A."/>
            <person name="Han C."/>
            <person name="Tapia R."/>
            <person name="Brambilla E.M."/>
            <person name="Potter G."/>
            <person name="Land M."/>
            <person name="Ivanova N."/>
            <person name="Rohde M."/>
            <person name="Goker M."/>
            <person name="Detter J.C."/>
            <person name="Kyrpides N.C."/>
            <person name="Woyke T."/>
        </authorList>
    </citation>
    <scope>NUCLEOTIDE SEQUENCE [LARGE SCALE GENOMIC DNA]</scope>
    <source>
        <strain evidence="12 13">NA-128</strain>
    </source>
</reference>